<sequence>MFLFILLREFQINLVIFKLLFQLFLFNCVILRNKANRIYCHECLRLGDHTAHPNDQYDLRKLLQFIEQIRQQSDELIEKLTSSIETINQSFSILSQGLKTKYQLSEEQIKRFDAKQLNQALDQLLKYNETTKGILLDVEKCSNETFIQFNRISSEFKLNQLIYYDQIEQQKCQASDLDILCQTHQQLLLTFKQSQCLSII</sequence>
<reference evidence="2" key="1">
    <citation type="submission" date="2021-01" db="EMBL/GenBank/DDBJ databases">
        <authorList>
            <consortium name="Genoscope - CEA"/>
            <person name="William W."/>
        </authorList>
    </citation>
    <scope>NUCLEOTIDE SEQUENCE</scope>
</reference>
<name>A0A8S1RSJ6_9CILI</name>
<protein>
    <recommendedName>
        <fullName evidence="4">Transmembrane protein</fullName>
    </recommendedName>
</protein>
<evidence type="ECO:0008006" key="4">
    <source>
        <dbReference type="Google" id="ProtNLM"/>
    </source>
</evidence>
<dbReference type="EMBL" id="CAJJDN010000299">
    <property type="protein sequence ID" value="CAD8130537.1"/>
    <property type="molecule type" value="Genomic_DNA"/>
</dbReference>
<proteinExistence type="predicted"/>
<keyword evidence="1" id="KW-0472">Membrane</keyword>
<evidence type="ECO:0000313" key="2">
    <source>
        <dbReference type="EMBL" id="CAD8130537.1"/>
    </source>
</evidence>
<feature type="transmembrane region" description="Helical" evidence="1">
    <location>
        <begin position="12"/>
        <end position="31"/>
    </location>
</feature>
<keyword evidence="1" id="KW-1133">Transmembrane helix</keyword>
<evidence type="ECO:0000313" key="3">
    <source>
        <dbReference type="Proteomes" id="UP000692954"/>
    </source>
</evidence>
<dbReference type="AlphaFoldDB" id="A0A8S1RSJ6"/>
<accession>A0A8S1RSJ6</accession>
<gene>
    <name evidence="2" type="ORF">PSON_ATCC_30995.1.T2990006</name>
</gene>
<dbReference type="Proteomes" id="UP000692954">
    <property type="component" value="Unassembled WGS sequence"/>
</dbReference>
<comment type="caution">
    <text evidence="2">The sequence shown here is derived from an EMBL/GenBank/DDBJ whole genome shotgun (WGS) entry which is preliminary data.</text>
</comment>
<keyword evidence="3" id="KW-1185">Reference proteome</keyword>
<keyword evidence="1" id="KW-0812">Transmembrane</keyword>
<evidence type="ECO:0000256" key="1">
    <source>
        <dbReference type="SAM" id="Phobius"/>
    </source>
</evidence>
<organism evidence="2 3">
    <name type="scientific">Paramecium sonneborni</name>
    <dbReference type="NCBI Taxonomy" id="65129"/>
    <lineage>
        <taxon>Eukaryota</taxon>
        <taxon>Sar</taxon>
        <taxon>Alveolata</taxon>
        <taxon>Ciliophora</taxon>
        <taxon>Intramacronucleata</taxon>
        <taxon>Oligohymenophorea</taxon>
        <taxon>Peniculida</taxon>
        <taxon>Parameciidae</taxon>
        <taxon>Paramecium</taxon>
    </lineage>
</organism>